<evidence type="ECO:0000313" key="8">
    <source>
        <dbReference type="Proteomes" id="UP000790347"/>
    </source>
</evidence>
<dbReference type="OrthoDB" id="958254at2759"/>
<comment type="similarity">
    <text evidence="2">Belongs to the GILT family.</text>
</comment>
<sequence length="207" mass="23698">MMKLFLFSAFCLLLSLTFSTQLIESKKVKVSVYYETICTACRKHFLGVVVPARKAIGDYMDLELVPYGNARMYPQVHRIYCQHGDSECYGNACQACALDIYGFEKLYEYTICMFESPHFANPAVSAKECAQSLQMDFQKIHSCASGDRGWELALEMRSKTDSVPDREYVPWTTVEGKYVDFHANLIEYICENFLADENVPACQKNIY</sequence>
<evidence type="ECO:0000256" key="1">
    <source>
        <dbReference type="ARBA" id="ARBA00004613"/>
    </source>
</evidence>
<dbReference type="AlphaFoldDB" id="A0A922IA05"/>
<protein>
    <submittedName>
        <fullName evidence="7">Antigen processing and presentation of exogenous peptide antigen via MHC class I</fullName>
    </submittedName>
</protein>
<gene>
    <name evidence="7" type="primary">IFI30_1</name>
    <name evidence="7" type="ORF">DERF_005696</name>
</gene>
<dbReference type="Proteomes" id="UP000790347">
    <property type="component" value="Unassembled WGS sequence"/>
</dbReference>
<organism evidence="7 8">
    <name type="scientific">Dermatophagoides farinae</name>
    <name type="common">American house dust mite</name>
    <dbReference type="NCBI Taxonomy" id="6954"/>
    <lineage>
        <taxon>Eukaryota</taxon>
        <taxon>Metazoa</taxon>
        <taxon>Ecdysozoa</taxon>
        <taxon>Arthropoda</taxon>
        <taxon>Chelicerata</taxon>
        <taxon>Arachnida</taxon>
        <taxon>Acari</taxon>
        <taxon>Acariformes</taxon>
        <taxon>Sarcoptiformes</taxon>
        <taxon>Astigmata</taxon>
        <taxon>Psoroptidia</taxon>
        <taxon>Analgoidea</taxon>
        <taxon>Pyroglyphidae</taxon>
        <taxon>Dermatophagoidinae</taxon>
        <taxon>Dermatophagoides</taxon>
    </lineage>
</organism>
<dbReference type="InterPro" id="IPR004911">
    <property type="entry name" value="Interferon-induced_GILT"/>
</dbReference>
<dbReference type="EMBL" id="ASGP02000002">
    <property type="protein sequence ID" value="KAH9522093.1"/>
    <property type="molecule type" value="Genomic_DNA"/>
</dbReference>
<reference evidence="7" key="2">
    <citation type="journal article" date="2022" name="Res Sq">
        <title>Comparative Genomics Reveals Insights into the Divergent Evolution of Astigmatic Mites and Household Pest Adaptations.</title>
        <authorList>
            <person name="Xiong Q."/>
            <person name="Wan A.T.-Y."/>
            <person name="Liu X.-Y."/>
            <person name="Fung C.S.-H."/>
            <person name="Xiao X."/>
            <person name="Malainual N."/>
            <person name="Hou J."/>
            <person name="Wang L."/>
            <person name="Wang M."/>
            <person name="Yang K."/>
            <person name="Cui Y."/>
            <person name="Leung E."/>
            <person name="Nong W."/>
            <person name="Shin S.-K."/>
            <person name="Au S."/>
            <person name="Jeong K.Y."/>
            <person name="Chew F.T."/>
            <person name="Hui J."/>
            <person name="Leung T.F."/>
            <person name="Tungtrongchitr A."/>
            <person name="Zhong N."/>
            <person name="Liu Z."/>
            <person name="Tsui S."/>
        </authorList>
    </citation>
    <scope>NUCLEOTIDE SEQUENCE</scope>
    <source>
        <strain evidence="7">Derf</strain>
        <tissue evidence="7">Whole organism</tissue>
    </source>
</reference>
<feature type="signal peptide" evidence="6">
    <location>
        <begin position="1"/>
        <end position="19"/>
    </location>
</feature>
<dbReference type="Pfam" id="PF03227">
    <property type="entry name" value="GILT"/>
    <property type="match status" value="1"/>
</dbReference>
<keyword evidence="5" id="KW-0325">Glycoprotein</keyword>
<evidence type="ECO:0000256" key="3">
    <source>
        <dbReference type="ARBA" id="ARBA00022525"/>
    </source>
</evidence>
<evidence type="ECO:0000256" key="6">
    <source>
        <dbReference type="SAM" id="SignalP"/>
    </source>
</evidence>
<keyword evidence="8" id="KW-1185">Reference proteome</keyword>
<evidence type="ECO:0000313" key="7">
    <source>
        <dbReference type="EMBL" id="KAH9522093.1"/>
    </source>
</evidence>
<comment type="subcellular location">
    <subcellularLocation>
        <location evidence="1">Secreted</location>
    </subcellularLocation>
</comment>
<evidence type="ECO:0000256" key="4">
    <source>
        <dbReference type="ARBA" id="ARBA00022729"/>
    </source>
</evidence>
<comment type="caution">
    <text evidence="7">The sequence shown here is derived from an EMBL/GenBank/DDBJ whole genome shotgun (WGS) entry which is preliminary data.</text>
</comment>
<evidence type="ECO:0000256" key="2">
    <source>
        <dbReference type="ARBA" id="ARBA00005679"/>
    </source>
</evidence>
<name>A0A922IA05_DERFA</name>
<keyword evidence="3" id="KW-0964">Secreted</keyword>
<dbReference type="GO" id="GO:0016671">
    <property type="term" value="F:oxidoreductase activity, acting on a sulfur group of donors, disulfide as acceptor"/>
    <property type="evidence" value="ECO:0007669"/>
    <property type="project" value="InterPro"/>
</dbReference>
<dbReference type="GO" id="GO:0005576">
    <property type="term" value="C:extracellular region"/>
    <property type="evidence" value="ECO:0007669"/>
    <property type="project" value="UniProtKB-SubCell"/>
</dbReference>
<reference evidence="7" key="1">
    <citation type="submission" date="2013-05" db="EMBL/GenBank/DDBJ databases">
        <authorList>
            <person name="Yim A.K.Y."/>
            <person name="Chan T.F."/>
            <person name="Ji K.M."/>
            <person name="Liu X.Y."/>
            <person name="Zhou J.W."/>
            <person name="Li R.Q."/>
            <person name="Yang K.Y."/>
            <person name="Li J."/>
            <person name="Li M."/>
            <person name="Law P.T.W."/>
            <person name="Wu Y.L."/>
            <person name="Cai Z.L."/>
            <person name="Qin H."/>
            <person name="Bao Y."/>
            <person name="Leung R.K.K."/>
            <person name="Ng P.K.S."/>
            <person name="Zou J."/>
            <person name="Zhong X.J."/>
            <person name="Ran P.X."/>
            <person name="Zhong N.S."/>
            <person name="Liu Z.G."/>
            <person name="Tsui S.K.W."/>
        </authorList>
    </citation>
    <scope>NUCLEOTIDE SEQUENCE</scope>
    <source>
        <strain evidence="7">Derf</strain>
        <tissue evidence="7">Whole organism</tissue>
    </source>
</reference>
<feature type="chain" id="PRO_5036995980" evidence="6">
    <location>
        <begin position="20"/>
        <end position="207"/>
    </location>
</feature>
<keyword evidence="4 6" id="KW-0732">Signal</keyword>
<accession>A0A922IA05</accession>
<dbReference type="PANTHER" id="PTHR13234:SF8">
    <property type="entry name" value="GAMMA-INTERFERON-INDUCIBLE LYSOSOMAL THIOL REDUCTASE"/>
    <property type="match status" value="1"/>
</dbReference>
<dbReference type="PANTHER" id="PTHR13234">
    <property type="entry name" value="GAMMA-INTERFERON INDUCIBLE LYSOSOMAL THIOL REDUCTASE GILT"/>
    <property type="match status" value="1"/>
</dbReference>
<proteinExistence type="inferred from homology"/>
<evidence type="ECO:0000256" key="5">
    <source>
        <dbReference type="ARBA" id="ARBA00023180"/>
    </source>
</evidence>